<feature type="compositionally biased region" description="Pro residues" evidence="6">
    <location>
        <begin position="231"/>
        <end position="250"/>
    </location>
</feature>
<proteinExistence type="inferred from homology"/>
<dbReference type="Pfam" id="PF00403">
    <property type="entry name" value="HMA"/>
    <property type="match status" value="1"/>
</dbReference>
<keyword evidence="2" id="KW-0479">Metal-binding</keyword>
<dbReference type="GO" id="GO:0046872">
    <property type="term" value="F:metal ion binding"/>
    <property type="evidence" value="ECO:0007669"/>
    <property type="project" value="UniProtKB-KW"/>
</dbReference>
<dbReference type="Proteomes" id="UP001141552">
    <property type="component" value="Unassembled WGS sequence"/>
</dbReference>
<gene>
    <name evidence="8" type="ORF">Tsubulata_046186</name>
</gene>
<dbReference type="SUPFAM" id="SSF55008">
    <property type="entry name" value="HMA, heavy metal-associated domain"/>
    <property type="match status" value="1"/>
</dbReference>
<feature type="domain" description="HMA" evidence="7">
    <location>
        <begin position="9"/>
        <end position="73"/>
    </location>
</feature>
<dbReference type="CDD" id="cd00371">
    <property type="entry name" value="HMA"/>
    <property type="match status" value="1"/>
</dbReference>
<dbReference type="PROSITE" id="PS50846">
    <property type="entry name" value="HMA_2"/>
    <property type="match status" value="1"/>
</dbReference>
<dbReference type="AlphaFoldDB" id="A0A9Q0GD52"/>
<organism evidence="8 9">
    <name type="scientific">Turnera subulata</name>
    <dbReference type="NCBI Taxonomy" id="218843"/>
    <lineage>
        <taxon>Eukaryota</taxon>
        <taxon>Viridiplantae</taxon>
        <taxon>Streptophyta</taxon>
        <taxon>Embryophyta</taxon>
        <taxon>Tracheophyta</taxon>
        <taxon>Spermatophyta</taxon>
        <taxon>Magnoliopsida</taxon>
        <taxon>eudicotyledons</taxon>
        <taxon>Gunneridae</taxon>
        <taxon>Pentapetalae</taxon>
        <taxon>rosids</taxon>
        <taxon>fabids</taxon>
        <taxon>Malpighiales</taxon>
        <taxon>Passifloraceae</taxon>
        <taxon>Turnera</taxon>
    </lineage>
</organism>
<evidence type="ECO:0000256" key="3">
    <source>
        <dbReference type="ARBA" id="ARBA00023288"/>
    </source>
</evidence>
<evidence type="ECO:0000256" key="1">
    <source>
        <dbReference type="ARBA" id="ARBA00022481"/>
    </source>
</evidence>
<reference evidence="8" key="1">
    <citation type="submission" date="2022-02" db="EMBL/GenBank/DDBJ databases">
        <authorList>
            <person name="Henning P.M."/>
            <person name="McCubbin A.G."/>
            <person name="Shore J.S."/>
        </authorList>
    </citation>
    <scope>NUCLEOTIDE SEQUENCE</scope>
    <source>
        <strain evidence="8">F60SS</strain>
        <tissue evidence="8">Leaves</tissue>
    </source>
</reference>
<evidence type="ECO:0000256" key="5">
    <source>
        <dbReference type="ARBA" id="ARBA00024045"/>
    </source>
</evidence>
<dbReference type="InterPro" id="IPR036163">
    <property type="entry name" value="HMA_dom_sf"/>
</dbReference>
<evidence type="ECO:0000256" key="6">
    <source>
        <dbReference type="SAM" id="MobiDB-lite"/>
    </source>
</evidence>
<feature type="region of interest" description="Disordered" evidence="6">
    <location>
        <begin position="231"/>
        <end position="272"/>
    </location>
</feature>
<keyword evidence="1" id="KW-0488">Methylation</keyword>
<accession>A0A9Q0GD52</accession>
<evidence type="ECO:0000256" key="2">
    <source>
        <dbReference type="ARBA" id="ARBA00022723"/>
    </source>
</evidence>
<sequence>MTENRGPLPTCVLKVTRLNHCSKCTMKVRRALEEINGVLGVDIDRKAGTVTVTGFVDSSMMQKAITKVGKKSEIMTNAKDTIEAEIGKVEQVLKSKQNKQVKELSSCACDSDADDDKTGKTRSVNHNIVQAPKGSDESKGMPFPSHDYNASGGFGLPGQRGVSPRGYGGYHQGMPPGYAVPYMANPYGMPPMLPPPPFGHMPPRYGMPPPPLFGHPPPHPYGMPPPPPMGGLPPLPAPPPPPRPPPPPKPLSNLYAVYSGQKDPPKGNGLHHVFSDDNVKACTIM</sequence>
<evidence type="ECO:0000256" key="4">
    <source>
        <dbReference type="ARBA" id="ARBA00023289"/>
    </source>
</evidence>
<evidence type="ECO:0000313" key="8">
    <source>
        <dbReference type="EMBL" id="KAJ4848043.1"/>
    </source>
</evidence>
<reference evidence="8" key="2">
    <citation type="journal article" date="2023" name="Plants (Basel)">
        <title>Annotation of the Turnera subulata (Passifloraceae) Draft Genome Reveals the S-Locus Evolved after the Divergence of Turneroideae from Passifloroideae in a Stepwise Manner.</title>
        <authorList>
            <person name="Henning P.M."/>
            <person name="Roalson E.H."/>
            <person name="Mir W."/>
            <person name="McCubbin A.G."/>
            <person name="Shore J.S."/>
        </authorList>
    </citation>
    <scope>NUCLEOTIDE SEQUENCE</scope>
    <source>
        <strain evidence="8">F60SS</strain>
    </source>
</reference>
<evidence type="ECO:0000259" key="7">
    <source>
        <dbReference type="PROSITE" id="PS50846"/>
    </source>
</evidence>
<keyword evidence="3" id="KW-0449">Lipoprotein</keyword>
<evidence type="ECO:0000313" key="9">
    <source>
        <dbReference type="Proteomes" id="UP001141552"/>
    </source>
</evidence>
<keyword evidence="4" id="KW-0636">Prenylation</keyword>
<dbReference type="InterPro" id="IPR006121">
    <property type="entry name" value="HMA_dom"/>
</dbReference>
<dbReference type="Gene3D" id="3.30.70.100">
    <property type="match status" value="1"/>
</dbReference>
<keyword evidence="9" id="KW-1185">Reference proteome</keyword>
<protein>
    <recommendedName>
        <fullName evidence="7">HMA domain-containing protein</fullName>
    </recommendedName>
</protein>
<dbReference type="PANTHER" id="PTHR45868:SF13">
    <property type="entry name" value="HMA DOMAIN-CONTAINING PROTEIN"/>
    <property type="match status" value="1"/>
</dbReference>
<dbReference type="EMBL" id="JAKUCV010001017">
    <property type="protein sequence ID" value="KAJ4848043.1"/>
    <property type="molecule type" value="Genomic_DNA"/>
</dbReference>
<name>A0A9Q0GD52_9ROSI</name>
<dbReference type="PANTHER" id="PTHR45868">
    <property type="entry name" value="HEAVY METAL-ASSOCIATED ISOPRENYLATED PLANT PROTEIN 33-RELATED"/>
    <property type="match status" value="1"/>
</dbReference>
<dbReference type="OrthoDB" id="1110082at2759"/>
<comment type="similarity">
    <text evidence="5">Belongs to the HIPP family.</text>
</comment>
<comment type="caution">
    <text evidence="8">The sequence shown here is derived from an EMBL/GenBank/DDBJ whole genome shotgun (WGS) entry which is preliminary data.</text>
</comment>